<organism evidence="2 3">
    <name type="scientific">Streptococcus moroccensis</name>
    <dbReference type="NCBI Taxonomy" id="1451356"/>
    <lineage>
        <taxon>Bacteria</taxon>
        <taxon>Bacillati</taxon>
        <taxon>Bacillota</taxon>
        <taxon>Bacilli</taxon>
        <taxon>Lactobacillales</taxon>
        <taxon>Streptococcaceae</taxon>
        <taxon>Streptococcus</taxon>
    </lineage>
</organism>
<dbReference type="RefSeq" id="WP_307121206.1">
    <property type="nucleotide sequence ID" value="NZ_JAUSTM010000004.1"/>
</dbReference>
<protein>
    <recommendedName>
        <fullName evidence="1">Gp58-like domain-containing protein</fullName>
    </recommendedName>
</protein>
<feature type="domain" description="Gp58-like" evidence="1">
    <location>
        <begin position="117"/>
        <end position="472"/>
    </location>
</feature>
<accession>A0ABT9YQW1</accession>
<keyword evidence="3" id="KW-1185">Reference proteome</keyword>
<sequence>MIINIDDLQQVNGRYVYTFTPEQDMDALEFESDCLGQLDINRLQVELNTEATDFVPPEVYEGNLSGIFKDLREINLEMTDEANSSLWSKIKANANGIIRQYHNETISAEIVESADVLRKEISNQVSGISSSVSQVNNALSQEIRDRTGAVSQLTQRLDGIGTRVTNAEGNYSTLLQKANGIQATVSDLGGTVSSNYTQLKGLIDLKVTRDDVTGIIRNSGDSIMASVTSNIGQVISAINLSPSGVNVRGTDIVLDGNVAVNGDFVAKVAKIIKLDAGAITTGKLNVAGLIDTNAITADKLKVDQALFNKLTADDALINNLLAKQAFITKLQSVKITAEQINGGIVTALNGAMGIDLNQAKISFNQNATFEFNSSNNAMYRKRGYNTAFLHFNDESNGGVYAGLGVTSTNDGINSSSSGRFAGLRIFRTANGGTWSLEHGAKIDRIEMYGDTIIMKDAFNLNRGMVIDTATMSGAMNLGQWLSQFNQNFKHLINIVGRGDVIKTFNHAWLQSELDKWNIH</sequence>
<comment type="caution">
    <text evidence="2">The sequence shown here is derived from an EMBL/GenBank/DDBJ whole genome shotgun (WGS) entry which is preliminary data.</text>
</comment>
<reference evidence="2 3" key="1">
    <citation type="submission" date="2023-07" db="EMBL/GenBank/DDBJ databases">
        <title>Genomic Encyclopedia of Type Strains, Phase IV (KMG-IV): sequencing the most valuable type-strain genomes for metagenomic binning, comparative biology and taxonomic classification.</title>
        <authorList>
            <person name="Goeker M."/>
        </authorList>
    </citation>
    <scope>NUCLEOTIDE SEQUENCE [LARGE SCALE GENOMIC DNA]</scope>
    <source>
        <strain evidence="2 3">DSM 105143</strain>
    </source>
</reference>
<evidence type="ECO:0000313" key="2">
    <source>
        <dbReference type="EMBL" id="MDQ0221977.1"/>
    </source>
</evidence>
<dbReference type="EMBL" id="JAUSTM010000004">
    <property type="protein sequence ID" value="MDQ0221977.1"/>
    <property type="molecule type" value="Genomic_DNA"/>
</dbReference>
<dbReference type="Pfam" id="PF07902">
    <property type="entry name" value="Gp58"/>
    <property type="match status" value="1"/>
</dbReference>
<evidence type="ECO:0000313" key="3">
    <source>
        <dbReference type="Proteomes" id="UP001223079"/>
    </source>
</evidence>
<evidence type="ECO:0000259" key="1">
    <source>
        <dbReference type="Pfam" id="PF07902"/>
    </source>
</evidence>
<dbReference type="Gene3D" id="1.20.5.340">
    <property type="match status" value="1"/>
</dbReference>
<proteinExistence type="predicted"/>
<dbReference type="InterPro" id="IPR012892">
    <property type="entry name" value="Gp58"/>
</dbReference>
<dbReference type="Proteomes" id="UP001223079">
    <property type="component" value="Unassembled WGS sequence"/>
</dbReference>
<name>A0ABT9YQW1_9STRE</name>
<gene>
    <name evidence="2" type="ORF">J2S23_000514</name>
</gene>